<proteinExistence type="predicted"/>
<evidence type="ECO:0000313" key="1">
    <source>
        <dbReference type="EMBL" id="KAA6356150.1"/>
    </source>
</evidence>
<dbReference type="AlphaFoldDB" id="A0A5J4TES2"/>
<accession>A0A5J4TES2</accession>
<evidence type="ECO:0000313" key="2">
    <source>
        <dbReference type="Proteomes" id="UP000324800"/>
    </source>
</evidence>
<organism evidence="1 2">
    <name type="scientific">Streblomastix strix</name>
    <dbReference type="NCBI Taxonomy" id="222440"/>
    <lineage>
        <taxon>Eukaryota</taxon>
        <taxon>Metamonada</taxon>
        <taxon>Preaxostyla</taxon>
        <taxon>Oxymonadida</taxon>
        <taxon>Streblomastigidae</taxon>
        <taxon>Streblomastix</taxon>
    </lineage>
</organism>
<feature type="non-terminal residue" evidence="1">
    <location>
        <position position="138"/>
    </location>
</feature>
<comment type="caution">
    <text evidence="1">The sequence shown here is derived from an EMBL/GenBank/DDBJ whole genome shotgun (WGS) entry which is preliminary data.</text>
</comment>
<reference evidence="1 2" key="1">
    <citation type="submission" date="2019-03" db="EMBL/GenBank/DDBJ databases">
        <title>Single cell metagenomics reveals metabolic interactions within the superorganism composed of flagellate Streblomastix strix and complex community of Bacteroidetes bacteria on its surface.</title>
        <authorList>
            <person name="Treitli S.C."/>
            <person name="Kolisko M."/>
            <person name="Husnik F."/>
            <person name="Keeling P."/>
            <person name="Hampl V."/>
        </authorList>
    </citation>
    <scope>NUCLEOTIDE SEQUENCE [LARGE SCALE GENOMIC DNA]</scope>
    <source>
        <strain evidence="1">ST1C</strain>
    </source>
</reference>
<sequence length="138" mass="15938">MPELCLPISVLDAKEQGLTLAQYKVVQQRKLADEAQQQAQNNNNVNNNNIINSNLQDQNHNKVDYKTKIFKTMAIQTSCILTRTTSVYKLNLFYFGTVVEYGQQPLNRIRASFITLNRDPRNPSVLRYSHIPRKRSVQ</sequence>
<dbReference type="Proteomes" id="UP000324800">
    <property type="component" value="Unassembled WGS sequence"/>
</dbReference>
<name>A0A5J4TES2_9EUKA</name>
<protein>
    <submittedName>
        <fullName evidence="1">Uncharacterized protein</fullName>
    </submittedName>
</protein>
<gene>
    <name evidence="1" type="ORF">EZS28_048323</name>
</gene>
<dbReference type="EMBL" id="SNRW01033456">
    <property type="protein sequence ID" value="KAA6356150.1"/>
    <property type="molecule type" value="Genomic_DNA"/>
</dbReference>